<dbReference type="SUPFAM" id="SSF55545">
    <property type="entry name" value="beta-N-acetylhexosaminidase-like domain"/>
    <property type="match status" value="1"/>
</dbReference>
<evidence type="ECO:0000256" key="2">
    <source>
        <dbReference type="ARBA" id="ARBA00006285"/>
    </source>
</evidence>
<dbReference type="GO" id="GO:0030203">
    <property type="term" value="P:glycosaminoglycan metabolic process"/>
    <property type="evidence" value="ECO:0007669"/>
    <property type="project" value="TreeGrafter"/>
</dbReference>
<dbReference type="InterPro" id="IPR029019">
    <property type="entry name" value="HEX_eukaryotic_N"/>
</dbReference>
<keyword evidence="6 7" id="KW-0326">Glycosidase</keyword>
<dbReference type="EC" id="3.2.1.52" evidence="7"/>
<dbReference type="InterPro" id="IPR025705">
    <property type="entry name" value="Beta_hexosaminidase_sua/sub"/>
</dbReference>
<feature type="domain" description="Beta-hexosaminidase eukaryotic type N-terminal" evidence="11">
    <location>
        <begin position="23"/>
        <end position="158"/>
    </location>
</feature>
<evidence type="ECO:0000313" key="13">
    <source>
        <dbReference type="Proteomes" id="UP000284706"/>
    </source>
</evidence>
<dbReference type="PRINTS" id="PR00738">
    <property type="entry name" value="GLHYDRLASE20"/>
</dbReference>
<dbReference type="Proteomes" id="UP000284706">
    <property type="component" value="Unassembled WGS sequence"/>
</dbReference>
<dbReference type="CDD" id="cd06562">
    <property type="entry name" value="GH20_HexA_HexB-like"/>
    <property type="match status" value="1"/>
</dbReference>
<dbReference type="InterPro" id="IPR017853">
    <property type="entry name" value="GH"/>
</dbReference>
<feature type="signal peptide" evidence="9">
    <location>
        <begin position="1"/>
        <end position="22"/>
    </location>
</feature>
<keyword evidence="13" id="KW-1185">Reference proteome</keyword>
<dbReference type="OrthoDB" id="428480at2759"/>
<dbReference type="GO" id="GO:0005975">
    <property type="term" value="P:carbohydrate metabolic process"/>
    <property type="evidence" value="ECO:0007669"/>
    <property type="project" value="InterPro"/>
</dbReference>
<keyword evidence="5" id="KW-0325">Glycoprotein</keyword>
<name>A0A409Y1W3_9AGAR</name>
<comment type="similarity">
    <text evidence="2 7">Belongs to the glycosyl hydrolase 20 family.</text>
</comment>
<keyword evidence="3 9" id="KW-0732">Signal</keyword>
<evidence type="ECO:0000256" key="9">
    <source>
        <dbReference type="SAM" id="SignalP"/>
    </source>
</evidence>
<feature type="chain" id="PRO_5019013999" description="Beta-hexosaminidase" evidence="9">
    <location>
        <begin position="23"/>
        <end position="585"/>
    </location>
</feature>
<dbReference type="EMBL" id="NHYE01001301">
    <property type="protein sequence ID" value="PPQ97005.1"/>
    <property type="molecule type" value="Genomic_DNA"/>
</dbReference>
<dbReference type="SUPFAM" id="SSF51445">
    <property type="entry name" value="(Trans)glycosidases"/>
    <property type="match status" value="1"/>
</dbReference>
<feature type="active site" description="Proton donor" evidence="8">
    <location>
        <position position="342"/>
    </location>
</feature>
<comment type="catalytic activity">
    <reaction evidence="1 7">
        <text>Hydrolysis of terminal non-reducing N-acetyl-D-hexosamine residues in N-acetyl-beta-D-hexosaminides.</text>
        <dbReference type="EC" id="3.2.1.52"/>
    </reaction>
</comment>
<evidence type="ECO:0000259" key="10">
    <source>
        <dbReference type="Pfam" id="PF00728"/>
    </source>
</evidence>
<dbReference type="InterPro" id="IPR015883">
    <property type="entry name" value="Glyco_hydro_20_cat"/>
</dbReference>
<dbReference type="Gene3D" id="3.20.20.80">
    <property type="entry name" value="Glycosidases"/>
    <property type="match status" value="1"/>
</dbReference>
<dbReference type="Gene3D" id="3.30.379.10">
    <property type="entry name" value="Chitobiase/beta-hexosaminidase domain 2-like"/>
    <property type="match status" value="1"/>
</dbReference>
<feature type="domain" description="Glycoside hydrolase family 20 catalytic" evidence="10">
    <location>
        <begin position="183"/>
        <end position="534"/>
    </location>
</feature>
<dbReference type="PANTHER" id="PTHR22600:SF26">
    <property type="entry name" value="BETA-N-ACETYLHEXOSAMINIDASE"/>
    <property type="match status" value="1"/>
</dbReference>
<dbReference type="GO" id="GO:0016020">
    <property type="term" value="C:membrane"/>
    <property type="evidence" value="ECO:0007669"/>
    <property type="project" value="TreeGrafter"/>
</dbReference>
<reference evidence="12 13" key="1">
    <citation type="journal article" date="2018" name="Evol. Lett.">
        <title>Horizontal gene cluster transfer increased hallucinogenic mushroom diversity.</title>
        <authorList>
            <person name="Reynolds H.T."/>
            <person name="Vijayakumar V."/>
            <person name="Gluck-Thaler E."/>
            <person name="Korotkin H.B."/>
            <person name="Matheny P.B."/>
            <person name="Slot J.C."/>
        </authorList>
    </citation>
    <scope>NUCLEOTIDE SEQUENCE [LARGE SCALE GENOMIC DNA]</scope>
    <source>
        <strain evidence="12 13">SRW20</strain>
    </source>
</reference>
<proteinExistence type="inferred from homology"/>
<comment type="caution">
    <text evidence="12">The sequence shown here is derived from an EMBL/GenBank/DDBJ whole genome shotgun (WGS) entry which is preliminary data.</text>
</comment>
<evidence type="ECO:0000259" key="11">
    <source>
        <dbReference type="Pfam" id="PF14845"/>
    </source>
</evidence>
<dbReference type="FunFam" id="3.20.20.80:FF:000063">
    <property type="entry name" value="Beta-hexosaminidase"/>
    <property type="match status" value="1"/>
</dbReference>
<dbReference type="InterPro" id="IPR029018">
    <property type="entry name" value="Hex-like_dom2"/>
</dbReference>
<evidence type="ECO:0000256" key="5">
    <source>
        <dbReference type="ARBA" id="ARBA00023180"/>
    </source>
</evidence>
<dbReference type="AlphaFoldDB" id="A0A409Y1W3"/>
<organism evidence="12 13">
    <name type="scientific">Gymnopilus dilepis</name>
    <dbReference type="NCBI Taxonomy" id="231916"/>
    <lineage>
        <taxon>Eukaryota</taxon>
        <taxon>Fungi</taxon>
        <taxon>Dikarya</taxon>
        <taxon>Basidiomycota</taxon>
        <taxon>Agaricomycotina</taxon>
        <taxon>Agaricomycetes</taxon>
        <taxon>Agaricomycetidae</taxon>
        <taxon>Agaricales</taxon>
        <taxon>Agaricineae</taxon>
        <taxon>Hymenogastraceae</taxon>
        <taxon>Gymnopilus</taxon>
    </lineage>
</organism>
<keyword evidence="4 7" id="KW-0378">Hydrolase</keyword>
<dbReference type="STRING" id="231916.A0A409Y1W3"/>
<evidence type="ECO:0000256" key="7">
    <source>
        <dbReference type="PIRNR" id="PIRNR001093"/>
    </source>
</evidence>
<protein>
    <recommendedName>
        <fullName evidence="7">Beta-hexosaminidase</fullName>
        <ecNumber evidence="7">3.2.1.52</ecNumber>
    </recommendedName>
</protein>
<dbReference type="PANTHER" id="PTHR22600">
    <property type="entry name" value="BETA-HEXOSAMINIDASE"/>
    <property type="match status" value="1"/>
</dbReference>
<dbReference type="PIRSF" id="PIRSF001093">
    <property type="entry name" value="B-hxosamndse_ab_euk"/>
    <property type="match status" value="1"/>
</dbReference>
<evidence type="ECO:0000256" key="3">
    <source>
        <dbReference type="ARBA" id="ARBA00022729"/>
    </source>
</evidence>
<evidence type="ECO:0000256" key="6">
    <source>
        <dbReference type="ARBA" id="ARBA00023295"/>
    </source>
</evidence>
<sequence>MKLSGWSILLVSILGECHTAFALWPMPRSLKTGTSLVKLAPFFEIQTSGISNVPADLTAAIARTKTHLATDKLERLVVGRGSVDSAALKHAPSLTKLTLGLTPSAGRKVNSILTEATKDIAVRDETYSLSLPANGGSASITASTSLGLLRGLQTFEQLFYDDGEGTTYAYQAPVTITNDKPAYPYRGFMLDTARNYFPVADIKRTLDAMSVVKMSVFHWHVVDSQSFPLTIPGFPELTQKGAYSSSQVYSTSDVQSIVQYAGERGIDVLLEIDTPGHTAIISTSHPEHIACAQATPWESFANEPPAGQLRLANPATANFTASFLSAIAKTLPSTLFSTGGDELNTNCYAQDPQTQSELKASGQTLEQALNAFTQTSHNALKAIGKTPVVWEGNSLFLPKHKDICLTSCSVEMALVHNVTLSNSTVIMVWISSDDAAAVAAKGLRLVHSPSDYFYLDCGAGEWIGNDAGGNSWCDPFKSWQRAYTFDPLANISAAQAHLVLGGQQLLWTEQAGPQNLDPIVWPRAAVSAEIFWTGATLPDGSAANVKEALPRLNDIRYRLAQRGINAINLQPQWCALRDGQCNLDS</sequence>
<dbReference type="InParanoid" id="A0A409Y1W3"/>
<accession>A0A409Y1W3</accession>
<dbReference type="GO" id="GO:0004563">
    <property type="term" value="F:beta-N-acetylhexosaminidase activity"/>
    <property type="evidence" value="ECO:0007669"/>
    <property type="project" value="UniProtKB-EC"/>
</dbReference>
<gene>
    <name evidence="12" type="ORF">CVT26_006442</name>
</gene>
<evidence type="ECO:0000256" key="1">
    <source>
        <dbReference type="ARBA" id="ARBA00001231"/>
    </source>
</evidence>
<evidence type="ECO:0000256" key="8">
    <source>
        <dbReference type="PIRSR" id="PIRSR001093-1"/>
    </source>
</evidence>
<dbReference type="Pfam" id="PF00728">
    <property type="entry name" value="Glyco_hydro_20"/>
    <property type="match status" value="1"/>
</dbReference>
<dbReference type="Pfam" id="PF14845">
    <property type="entry name" value="Glycohydro_20b2"/>
    <property type="match status" value="1"/>
</dbReference>
<evidence type="ECO:0000313" key="12">
    <source>
        <dbReference type="EMBL" id="PPQ97005.1"/>
    </source>
</evidence>
<evidence type="ECO:0000256" key="4">
    <source>
        <dbReference type="ARBA" id="ARBA00022801"/>
    </source>
</evidence>